<organism evidence="2 3">
    <name type="scientific">Arthrobotrys oligospora (strain ATCC 24927 / CBS 115.81 / DSM 1491)</name>
    <name type="common">Nematode-trapping fungus</name>
    <name type="synonym">Didymozoophaga oligospora</name>
    <dbReference type="NCBI Taxonomy" id="756982"/>
    <lineage>
        <taxon>Eukaryota</taxon>
        <taxon>Fungi</taxon>
        <taxon>Dikarya</taxon>
        <taxon>Ascomycota</taxon>
        <taxon>Pezizomycotina</taxon>
        <taxon>Orbiliomycetes</taxon>
        <taxon>Orbiliales</taxon>
        <taxon>Orbiliaceae</taxon>
        <taxon>Orbilia</taxon>
        <taxon>Orbilia oligospora</taxon>
    </lineage>
</organism>
<protein>
    <submittedName>
        <fullName evidence="2">Uncharacterized protein</fullName>
    </submittedName>
</protein>
<proteinExistence type="predicted"/>
<accession>G1XHQ7</accession>
<dbReference type="Proteomes" id="UP000008784">
    <property type="component" value="Unassembled WGS sequence"/>
</dbReference>
<dbReference type="HOGENOM" id="CLU_481425_0_0_1"/>
<sequence>MADPITDLRQAGEAWSPQFIDHYSQECSVSSEPNQLYDLLFEGVGPSSAGHVEGLLDSNLAWSEERTPTLNSEPAGGCNSPAAKLAAPFLPWMLAPYEEFQTDWSSVPGSLTTFDMPTPKHQETTTAVGLSSYKPDLAPPEPRSPAQSIGIETGSHTLNWTSHNPSYDANIKIPKLIAAQVKDFEAPVQLPPLKDLLKNATTPVDTGVSSDSGMTFTVKNKMLLQSVLEPKDHQLYVHDAHDGTAAGSHLSPRAEISILDGPENSDSKIIPDPEVSELQSEVERASTPTPDSNERADLPKEIKPEIVPYEGQPPTSGLELATIDSNGEENTLEISTVAGTEREATPIPQISTEVIDLTDTKSEIGDPDDIKEETSRRCDASNKMVDPIKVNKNKRKRSNRSNLASSSGAGSSPRETRPLKRRKRVDSVQDLHHTPVAGTEFVVMEFPEGPVYMKRIRLADGSTSMKMASEKEIEAFTNGTPAPLATVQCGKILNHSQGEGGLKSSCVLTYTWRWQDGSEIEIEENGLDAGLLKKYWKKKGPNDSRFYYCFVPNPCQICDPILEILR</sequence>
<reference evidence="2 3" key="1">
    <citation type="journal article" date="2011" name="PLoS Pathog.">
        <title>Genomic and proteomic analyses of the fungus Arthrobotrys oligospora provide insights into nematode-trap formation.</title>
        <authorList>
            <person name="Yang J."/>
            <person name="Wang L."/>
            <person name="Ji X."/>
            <person name="Feng Y."/>
            <person name="Li X."/>
            <person name="Zou C."/>
            <person name="Xu J."/>
            <person name="Ren Y."/>
            <person name="Mi Q."/>
            <person name="Wu J."/>
            <person name="Liu S."/>
            <person name="Liu Y."/>
            <person name="Huang X."/>
            <person name="Wang H."/>
            <person name="Niu X."/>
            <person name="Li J."/>
            <person name="Liang L."/>
            <person name="Luo Y."/>
            <person name="Ji K."/>
            <person name="Zhou W."/>
            <person name="Yu Z."/>
            <person name="Li G."/>
            <person name="Liu Y."/>
            <person name="Li L."/>
            <person name="Qiao M."/>
            <person name="Feng L."/>
            <person name="Zhang K.-Q."/>
        </authorList>
    </citation>
    <scope>NUCLEOTIDE SEQUENCE [LARGE SCALE GENOMIC DNA]</scope>
    <source>
        <strain evidence="3">ATCC 24927 / CBS 115.81 / DSM 1491</strain>
    </source>
</reference>
<feature type="compositionally biased region" description="Low complexity" evidence="1">
    <location>
        <begin position="400"/>
        <end position="412"/>
    </location>
</feature>
<dbReference type="InParanoid" id="G1XHQ7"/>
<name>G1XHQ7_ARTOA</name>
<dbReference type="EMBL" id="ADOT01000159">
    <property type="protein sequence ID" value="EGX47305.1"/>
    <property type="molecule type" value="Genomic_DNA"/>
</dbReference>
<feature type="region of interest" description="Disordered" evidence="1">
    <location>
        <begin position="258"/>
        <end position="301"/>
    </location>
</feature>
<keyword evidence="3" id="KW-1185">Reference proteome</keyword>
<gene>
    <name evidence="2" type="ORF">AOL_s00088g20</name>
</gene>
<evidence type="ECO:0000256" key="1">
    <source>
        <dbReference type="SAM" id="MobiDB-lite"/>
    </source>
</evidence>
<dbReference type="AlphaFoldDB" id="G1XHQ7"/>
<feature type="region of interest" description="Disordered" evidence="1">
    <location>
        <begin position="359"/>
        <end position="432"/>
    </location>
</feature>
<evidence type="ECO:0000313" key="2">
    <source>
        <dbReference type="EMBL" id="EGX47305.1"/>
    </source>
</evidence>
<feature type="compositionally biased region" description="Basic and acidic residues" evidence="1">
    <location>
        <begin position="292"/>
        <end position="301"/>
    </location>
</feature>
<comment type="caution">
    <text evidence="2">The sequence shown here is derived from an EMBL/GenBank/DDBJ whole genome shotgun (WGS) entry which is preliminary data.</text>
</comment>
<dbReference type="GeneID" id="22894997"/>
<dbReference type="RefSeq" id="XP_011124019.1">
    <property type="nucleotide sequence ID" value="XM_011125717.1"/>
</dbReference>
<evidence type="ECO:0000313" key="3">
    <source>
        <dbReference type="Proteomes" id="UP000008784"/>
    </source>
</evidence>